<gene>
    <name evidence="6" type="ORF">A3B49_00740</name>
</gene>
<keyword evidence="3" id="KW-0472">Membrane</keyword>
<dbReference type="GO" id="GO:1901137">
    <property type="term" value="P:carbohydrate derivative biosynthetic process"/>
    <property type="evidence" value="ECO:0007669"/>
    <property type="project" value="UniProtKB-ARBA"/>
</dbReference>
<evidence type="ECO:0000313" key="6">
    <source>
        <dbReference type="EMBL" id="OGE65399.1"/>
    </source>
</evidence>
<dbReference type="GO" id="GO:0016758">
    <property type="term" value="F:hexosyltransferase activity"/>
    <property type="evidence" value="ECO:0007669"/>
    <property type="project" value="InterPro"/>
</dbReference>
<keyword evidence="3" id="KW-1133">Transmembrane helix</keyword>
<sequence>MKVLVTGTHFTPAQAVINELLKDPNNKILYIGRKFTREGDKTCSVESLVLPKLGVKFIPIITGRLQRSFTIYTIPSLLKMPIGFIQSLWILAREKPDIVLSFGGYIGVPVVISAWFLSIPVILHEQTLVSSLANKISSWFANKVAVSFPENMDYPQNKVVLTGNPIRGELLRNSDHASPDVKKIIERAKKDHLSLLFITGGNQGSHTINQVAGECLVNLTKICCIIHQTGDSKFNDFDKLVKLGSGLEDMDRYLAKKWLDVEDVSFILRNVDLAVSRAGVNTLQELTYFSVPTIVIPIKGHYEQLKNARYFSNLGITQTLPQTTLNKEKLLKFVTDALENISQLKQQSQNAKGIIIPDAAKRVSLEVWLIYKQFHGV</sequence>
<evidence type="ECO:0000313" key="7">
    <source>
        <dbReference type="Proteomes" id="UP000178017"/>
    </source>
</evidence>
<proteinExistence type="predicted"/>
<dbReference type="PANTHER" id="PTHR21015">
    <property type="entry name" value="UDP-N-ACETYLGLUCOSAMINE--N-ACETYLMURAMYL-(PENTAPEPTIDE) PYROPHOSPHORYL-UNDECAPRENOL N-ACETYLGLUCOSAMINE TRANSFERASE 1"/>
    <property type="match status" value="1"/>
</dbReference>
<feature type="transmembrane region" description="Helical" evidence="3">
    <location>
        <begin position="69"/>
        <end position="91"/>
    </location>
</feature>
<dbReference type="SUPFAM" id="SSF53756">
    <property type="entry name" value="UDP-Glycosyltransferase/glycogen phosphorylase"/>
    <property type="match status" value="1"/>
</dbReference>
<dbReference type="Proteomes" id="UP000178017">
    <property type="component" value="Unassembled WGS sequence"/>
</dbReference>
<protein>
    <submittedName>
        <fullName evidence="6">Uncharacterized protein</fullName>
    </submittedName>
</protein>
<reference evidence="6 7" key="1">
    <citation type="journal article" date="2016" name="Nat. Commun.">
        <title>Thousands of microbial genomes shed light on interconnected biogeochemical processes in an aquifer system.</title>
        <authorList>
            <person name="Anantharaman K."/>
            <person name="Brown C.T."/>
            <person name="Hug L.A."/>
            <person name="Sharon I."/>
            <person name="Castelle C.J."/>
            <person name="Probst A.J."/>
            <person name="Thomas B.C."/>
            <person name="Singh A."/>
            <person name="Wilkins M.J."/>
            <person name="Karaoz U."/>
            <person name="Brodie E.L."/>
            <person name="Williams K.H."/>
            <person name="Hubbard S.S."/>
            <person name="Banfield J.F."/>
        </authorList>
    </citation>
    <scope>NUCLEOTIDE SEQUENCE [LARGE SCALE GENOMIC DNA]</scope>
</reference>
<feature type="domain" description="Glycosyl transferase family 28 C-terminal" evidence="5">
    <location>
        <begin position="196"/>
        <end position="362"/>
    </location>
</feature>
<evidence type="ECO:0000256" key="3">
    <source>
        <dbReference type="SAM" id="Phobius"/>
    </source>
</evidence>
<comment type="caution">
    <text evidence="6">The sequence shown here is derived from an EMBL/GenBank/DDBJ whole genome shotgun (WGS) entry which is preliminary data.</text>
</comment>
<evidence type="ECO:0000256" key="2">
    <source>
        <dbReference type="ARBA" id="ARBA00022679"/>
    </source>
</evidence>
<dbReference type="Pfam" id="PF04101">
    <property type="entry name" value="Glyco_tran_28_C"/>
    <property type="match status" value="1"/>
</dbReference>
<dbReference type="CDD" id="cd03785">
    <property type="entry name" value="GT28_MurG"/>
    <property type="match status" value="1"/>
</dbReference>
<dbReference type="PANTHER" id="PTHR21015:SF22">
    <property type="entry name" value="GLYCOSYLTRANSFERASE"/>
    <property type="match status" value="1"/>
</dbReference>
<dbReference type="Gene3D" id="3.40.50.2000">
    <property type="entry name" value="Glycogen Phosphorylase B"/>
    <property type="match status" value="2"/>
</dbReference>
<evidence type="ECO:0000259" key="4">
    <source>
        <dbReference type="Pfam" id="PF03033"/>
    </source>
</evidence>
<dbReference type="GO" id="GO:0005975">
    <property type="term" value="P:carbohydrate metabolic process"/>
    <property type="evidence" value="ECO:0007669"/>
    <property type="project" value="InterPro"/>
</dbReference>
<keyword evidence="1" id="KW-0328">Glycosyltransferase</keyword>
<feature type="domain" description="Glycosyltransferase family 28 N-terminal" evidence="4">
    <location>
        <begin position="6"/>
        <end position="145"/>
    </location>
</feature>
<keyword evidence="3" id="KW-0812">Transmembrane</keyword>
<accession>A0A1F5MJ92</accession>
<dbReference type="InterPro" id="IPR004276">
    <property type="entry name" value="GlycoTrans_28_N"/>
</dbReference>
<dbReference type="EMBL" id="MFDO01000018">
    <property type="protein sequence ID" value="OGE65399.1"/>
    <property type="molecule type" value="Genomic_DNA"/>
</dbReference>
<evidence type="ECO:0000256" key="1">
    <source>
        <dbReference type="ARBA" id="ARBA00022676"/>
    </source>
</evidence>
<dbReference type="AlphaFoldDB" id="A0A1F5MJ92"/>
<evidence type="ECO:0000259" key="5">
    <source>
        <dbReference type="Pfam" id="PF04101"/>
    </source>
</evidence>
<dbReference type="Pfam" id="PF03033">
    <property type="entry name" value="Glyco_transf_28"/>
    <property type="match status" value="1"/>
</dbReference>
<keyword evidence="2" id="KW-0808">Transferase</keyword>
<name>A0A1F5MJ92_9BACT</name>
<feature type="transmembrane region" description="Helical" evidence="3">
    <location>
        <begin position="98"/>
        <end position="123"/>
    </location>
</feature>
<organism evidence="6 7">
    <name type="scientific">Candidatus Daviesbacteria bacterium RIFCSPLOWO2_01_FULL_40_24</name>
    <dbReference type="NCBI Taxonomy" id="1797787"/>
    <lineage>
        <taxon>Bacteria</taxon>
        <taxon>Candidatus Daviesiibacteriota</taxon>
    </lineage>
</organism>
<dbReference type="InterPro" id="IPR007235">
    <property type="entry name" value="Glyco_trans_28_C"/>
</dbReference>